<dbReference type="Pfam" id="PF09107">
    <property type="entry name" value="WHD_3rd_SelB"/>
    <property type="match status" value="1"/>
</dbReference>
<dbReference type="PROSITE" id="PS51722">
    <property type="entry name" value="G_TR_2"/>
    <property type="match status" value="1"/>
</dbReference>
<dbReference type="GO" id="GO:0003723">
    <property type="term" value="F:RNA binding"/>
    <property type="evidence" value="ECO:0007669"/>
    <property type="project" value="InterPro"/>
</dbReference>
<dbReference type="InterPro" id="IPR036390">
    <property type="entry name" value="WH_DNA-bd_sf"/>
</dbReference>
<dbReference type="PANTHER" id="PTHR43721">
    <property type="entry name" value="ELONGATION FACTOR TU-RELATED"/>
    <property type="match status" value="1"/>
</dbReference>
<accession>A0A853B1Z6</accession>
<dbReference type="InterPro" id="IPR050055">
    <property type="entry name" value="EF-Tu_GTPase"/>
</dbReference>
<dbReference type="GO" id="GO:0005525">
    <property type="term" value="F:GTP binding"/>
    <property type="evidence" value="ECO:0007669"/>
    <property type="project" value="UniProtKB-KW"/>
</dbReference>
<dbReference type="GO" id="GO:0003746">
    <property type="term" value="F:translation elongation factor activity"/>
    <property type="evidence" value="ECO:0007669"/>
    <property type="project" value="UniProtKB-KW"/>
</dbReference>
<dbReference type="InterPro" id="IPR027417">
    <property type="entry name" value="P-loop_NTPase"/>
</dbReference>
<dbReference type="AlphaFoldDB" id="A0A853B1Z6"/>
<feature type="domain" description="Tr-type G" evidence="2">
    <location>
        <begin position="1"/>
        <end position="167"/>
    </location>
</feature>
<dbReference type="RefSeq" id="WP_179773314.1">
    <property type="nucleotide sequence ID" value="NZ_JACCFK010000001.1"/>
</dbReference>
<dbReference type="Pfam" id="PF03144">
    <property type="entry name" value="GTP_EFTU_D2"/>
    <property type="match status" value="1"/>
</dbReference>
<dbReference type="GO" id="GO:0003924">
    <property type="term" value="F:GTPase activity"/>
    <property type="evidence" value="ECO:0007669"/>
    <property type="project" value="InterPro"/>
</dbReference>
<keyword evidence="3" id="KW-0251">Elongation factor</keyword>
<protein>
    <submittedName>
        <fullName evidence="3">Selenocysteine-specific elongation factor</fullName>
    </submittedName>
</protein>
<dbReference type="InterPro" id="IPR009000">
    <property type="entry name" value="Transl_B-barrel_sf"/>
</dbReference>
<dbReference type="SUPFAM" id="SSF52540">
    <property type="entry name" value="P-loop containing nucleoside triphosphate hydrolases"/>
    <property type="match status" value="1"/>
</dbReference>
<evidence type="ECO:0000259" key="2">
    <source>
        <dbReference type="PROSITE" id="PS51722"/>
    </source>
</evidence>
<keyword evidence="3" id="KW-0648">Protein biosynthesis</keyword>
<gene>
    <name evidence="3" type="ORF">HNR02_002441</name>
</gene>
<keyword evidence="1" id="KW-0342">GTP-binding</keyword>
<keyword evidence="4" id="KW-1185">Reference proteome</keyword>
<dbReference type="InterPro" id="IPR036388">
    <property type="entry name" value="WH-like_DNA-bd_sf"/>
</dbReference>
<proteinExistence type="predicted"/>
<evidence type="ECO:0000313" key="3">
    <source>
        <dbReference type="EMBL" id="NYI89118.1"/>
    </source>
</evidence>
<dbReference type="Gene3D" id="1.10.10.10">
    <property type="entry name" value="Winged helix-like DNA-binding domain superfamily/Winged helix DNA-binding domain"/>
    <property type="match status" value="1"/>
</dbReference>
<dbReference type="Gene3D" id="2.40.30.10">
    <property type="entry name" value="Translation factors"/>
    <property type="match status" value="1"/>
</dbReference>
<dbReference type="Proteomes" id="UP000549616">
    <property type="component" value="Unassembled WGS sequence"/>
</dbReference>
<comment type="caution">
    <text evidence="3">The sequence shown here is derived from an EMBL/GenBank/DDBJ whole genome shotgun (WGS) entry which is preliminary data.</text>
</comment>
<dbReference type="Gene3D" id="3.40.50.300">
    <property type="entry name" value="P-loop containing nucleotide triphosphate hydrolases"/>
    <property type="match status" value="1"/>
</dbReference>
<dbReference type="GO" id="GO:0001514">
    <property type="term" value="P:selenocysteine incorporation"/>
    <property type="evidence" value="ECO:0007669"/>
    <property type="project" value="InterPro"/>
</dbReference>
<keyword evidence="1" id="KW-0547">Nucleotide-binding</keyword>
<sequence length="567" mass="60185">MHVVATAGHVDHGKSTLVERLTGTWPDRLAEERRRGLTIELGFAWTEIDGRRLAFVDVPGHERFVPNMLAGVGPVPAVVFVVAADEGWMPQSAEHLAALDALGVRHALLVVTKADLADPGPAAREALSQLSATSLGTPEVVPIGRGGELEPVRRALCSLADRLPAPDPSADVRLWVDRAFTVRGAGTVVTGTLVGGTLRAGDELELAGQRVGVRGLQSLGADETEVAAVARVAVNLRGVDRQRVRRGDALLTPGAWVHTSEVDVAVRSAGELHRELVLHLGAAAVPVSVRPFGTDAARLRLRSPLPLRIGDTGLLRDPGEHRIAAGIEVLDVRPPALTRRGAARARAVELAAGRVVPPPFARAGELHAMGFPLAGKRIGEWVVDDDALARARETALSRFDEWTRHNPVAAGMPMEVLRRAVDLPSAELVPAALDGTGLEVADGLVRRPGTGLPPRLESALRELADRFTEQPFRAPDADDLASLGLGTRELAAGVRAGRLIKLADGVFLGPDAVPLAAAALAELPQPFTVSEARRALNTTRRVAVPLLELLDTRGVTVREADTRRRLA</sequence>
<dbReference type="PANTHER" id="PTHR43721:SF22">
    <property type="entry name" value="ELONGATION FACTOR TU, MITOCHONDRIAL"/>
    <property type="match status" value="1"/>
</dbReference>
<name>A0A853B1Z6_9PSEU</name>
<dbReference type="SUPFAM" id="SSF50447">
    <property type="entry name" value="Translation proteins"/>
    <property type="match status" value="1"/>
</dbReference>
<dbReference type="GO" id="GO:0005829">
    <property type="term" value="C:cytosol"/>
    <property type="evidence" value="ECO:0007669"/>
    <property type="project" value="TreeGrafter"/>
</dbReference>
<evidence type="ECO:0000256" key="1">
    <source>
        <dbReference type="ARBA" id="ARBA00023134"/>
    </source>
</evidence>
<dbReference type="InterPro" id="IPR000795">
    <property type="entry name" value="T_Tr_GTP-bd_dom"/>
</dbReference>
<dbReference type="EMBL" id="JACCFK010000001">
    <property type="protein sequence ID" value="NYI89118.1"/>
    <property type="molecule type" value="Genomic_DNA"/>
</dbReference>
<reference evidence="3 4" key="1">
    <citation type="submission" date="2020-07" db="EMBL/GenBank/DDBJ databases">
        <title>Sequencing the genomes of 1000 actinobacteria strains.</title>
        <authorList>
            <person name="Klenk H.-P."/>
        </authorList>
    </citation>
    <scope>NUCLEOTIDE SEQUENCE [LARGE SCALE GENOMIC DNA]</scope>
    <source>
        <strain evidence="3 4">DSM 104006</strain>
    </source>
</reference>
<evidence type="ECO:0000313" key="4">
    <source>
        <dbReference type="Proteomes" id="UP000549616"/>
    </source>
</evidence>
<dbReference type="Pfam" id="PF00009">
    <property type="entry name" value="GTP_EFTU"/>
    <property type="match status" value="1"/>
</dbReference>
<dbReference type="InterPro" id="IPR015191">
    <property type="entry name" value="SelB_WHD4"/>
</dbReference>
<dbReference type="SUPFAM" id="SSF46785">
    <property type="entry name" value="Winged helix' DNA-binding domain"/>
    <property type="match status" value="1"/>
</dbReference>
<dbReference type="InterPro" id="IPR004161">
    <property type="entry name" value="EFTu-like_2"/>
</dbReference>
<organism evidence="3 4">
    <name type="scientific">Amycolatopsis endophytica</name>
    <dbReference type="NCBI Taxonomy" id="860233"/>
    <lineage>
        <taxon>Bacteria</taxon>
        <taxon>Bacillati</taxon>
        <taxon>Actinomycetota</taxon>
        <taxon>Actinomycetes</taxon>
        <taxon>Pseudonocardiales</taxon>
        <taxon>Pseudonocardiaceae</taxon>
        <taxon>Amycolatopsis</taxon>
    </lineage>
</organism>